<evidence type="ECO:0000259" key="15">
    <source>
        <dbReference type="Pfam" id="PF02953"/>
    </source>
</evidence>
<dbReference type="GO" id="GO:0046872">
    <property type="term" value="F:metal ion binding"/>
    <property type="evidence" value="ECO:0007669"/>
    <property type="project" value="UniProtKB-KW"/>
</dbReference>
<evidence type="ECO:0000256" key="2">
    <source>
        <dbReference type="ARBA" id="ARBA00006720"/>
    </source>
</evidence>
<evidence type="ECO:0000256" key="10">
    <source>
        <dbReference type="ARBA" id="ARBA00023136"/>
    </source>
</evidence>
<organism evidence="16 18">
    <name type="scientific">Furculomyces boomerangus</name>
    <dbReference type="NCBI Taxonomy" id="61424"/>
    <lineage>
        <taxon>Eukaryota</taxon>
        <taxon>Fungi</taxon>
        <taxon>Fungi incertae sedis</taxon>
        <taxon>Zoopagomycota</taxon>
        <taxon>Kickxellomycotina</taxon>
        <taxon>Harpellomycetes</taxon>
        <taxon>Harpellales</taxon>
        <taxon>Harpellaceae</taxon>
        <taxon>Furculomyces</taxon>
    </lineage>
</organism>
<dbReference type="SUPFAM" id="SSF144122">
    <property type="entry name" value="Tim10-like"/>
    <property type="match status" value="1"/>
</dbReference>
<evidence type="ECO:0000256" key="13">
    <source>
        <dbReference type="RuleBase" id="RU367043"/>
    </source>
</evidence>
<gene>
    <name evidence="17" type="ORF">BB559_002430</name>
    <name evidence="16" type="ORF">BB559_004798</name>
</gene>
<evidence type="ECO:0000256" key="11">
    <source>
        <dbReference type="ARBA" id="ARBA00023157"/>
    </source>
</evidence>
<keyword evidence="10" id="KW-0472">Membrane</keyword>
<accession>A0A2T9YCM1</accession>
<keyword evidence="3 13" id="KW-0813">Transport</keyword>
<comment type="caution">
    <text evidence="16">The sequence shown here is derived from an EMBL/GenBank/DDBJ whole genome shotgun (WGS) entry which is preliminary data.</text>
</comment>
<evidence type="ECO:0000256" key="12">
    <source>
        <dbReference type="ARBA" id="ARBA00023186"/>
    </source>
</evidence>
<dbReference type="GO" id="GO:0005743">
    <property type="term" value="C:mitochondrial inner membrane"/>
    <property type="evidence" value="ECO:0007669"/>
    <property type="project" value="UniProtKB-SubCell"/>
</dbReference>
<evidence type="ECO:0000256" key="9">
    <source>
        <dbReference type="ARBA" id="ARBA00023128"/>
    </source>
</evidence>
<dbReference type="AlphaFoldDB" id="A0A2T9YCM1"/>
<evidence type="ECO:0000313" key="18">
    <source>
        <dbReference type="Proteomes" id="UP000245699"/>
    </source>
</evidence>
<dbReference type="GO" id="GO:0045039">
    <property type="term" value="P:protein insertion into mitochondrial inner membrane"/>
    <property type="evidence" value="ECO:0007669"/>
    <property type="project" value="TreeGrafter"/>
</dbReference>
<evidence type="ECO:0000313" key="17">
    <source>
        <dbReference type="EMBL" id="PVU96272.1"/>
    </source>
</evidence>
<comment type="function">
    <text evidence="13">Mitochondrial intermembrane chaperone that participates in the import and insertion of some multi-pass transmembrane proteins into the mitochondrial inner membrane. Also required for the transfer of beta-barrel precursors from the TOM complex to the sorting and assembly machinery (SAM complex) of the outer membrane. Acts as a chaperone-like protein that protects the hydrophobic precursors from aggregation and guide them through the mitochondrial intermembrane space.</text>
</comment>
<feature type="domain" description="Tim10-like" evidence="15">
    <location>
        <begin position="37"/>
        <end position="99"/>
    </location>
</feature>
<keyword evidence="9 13" id="KW-0496">Mitochondrion</keyword>
<dbReference type="PANTHER" id="PTHR11038:SF16">
    <property type="entry name" value="MITOCHONDRIAL IMPORT INNER MEMBRANE TRANSLOCASE SUBUNIT TIM10"/>
    <property type="match status" value="1"/>
</dbReference>
<dbReference type="EMBL" id="MBFT01000154">
    <property type="protein sequence ID" value="PVU96272.1"/>
    <property type="molecule type" value="Genomic_DNA"/>
</dbReference>
<keyword evidence="12 13" id="KW-0143">Chaperone</keyword>
<dbReference type="OrthoDB" id="274922at2759"/>
<comment type="similarity">
    <text evidence="2 13">Belongs to the small Tim family.</text>
</comment>
<comment type="domain">
    <text evidence="13">The twin CX3C motif contains 4 conserved Cys residues that form 2 disulfide bonds in the mitochondrial intermembrane space.</text>
</comment>
<dbReference type="Gene3D" id="1.10.287.810">
    <property type="entry name" value="Mitochondrial import inner membrane translocase subunit tim13 like domains"/>
    <property type="match status" value="1"/>
</dbReference>
<evidence type="ECO:0000256" key="14">
    <source>
        <dbReference type="SAM" id="MobiDB-lite"/>
    </source>
</evidence>
<evidence type="ECO:0000256" key="4">
    <source>
        <dbReference type="ARBA" id="ARBA00022723"/>
    </source>
</evidence>
<evidence type="ECO:0000256" key="8">
    <source>
        <dbReference type="ARBA" id="ARBA00023010"/>
    </source>
</evidence>
<dbReference type="InterPro" id="IPR035427">
    <property type="entry name" value="Tim10-like_dom_sf"/>
</dbReference>
<feature type="compositionally biased region" description="Low complexity" evidence="14">
    <location>
        <begin position="13"/>
        <end position="24"/>
    </location>
</feature>
<dbReference type="EMBL" id="MBFT01000500">
    <property type="protein sequence ID" value="PVU90097.1"/>
    <property type="molecule type" value="Genomic_DNA"/>
</dbReference>
<keyword evidence="18" id="KW-1185">Reference proteome</keyword>
<dbReference type="Pfam" id="PF02953">
    <property type="entry name" value="zf-Tim10_DDP"/>
    <property type="match status" value="1"/>
</dbReference>
<evidence type="ECO:0000256" key="3">
    <source>
        <dbReference type="ARBA" id="ARBA00022448"/>
    </source>
</evidence>
<keyword evidence="7 13" id="KW-0653">Protein transport</keyword>
<evidence type="ECO:0000256" key="7">
    <source>
        <dbReference type="ARBA" id="ARBA00022927"/>
    </source>
</evidence>
<evidence type="ECO:0000313" key="16">
    <source>
        <dbReference type="EMBL" id="PVU90097.1"/>
    </source>
</evidence>
<keyword evidence="6" id="KW-0862">Zinc</keyword>
<dbReference type="GO" id="GO:0015031">
    <property type="term" value="P:protein transport"/>
    <property type="evidence" value="ECO:0007669"/>
    <property type="project" value="UniProtKB-KW"/>
</dbReference>
<dbReference type="InterPro" id="IPR004217">
    <property type="entry name" value="Tim10-like"/>
</dbReference>
<evidence type="ECO:0000256" key="1">
    <source>
        <dbReference type="ARBA" id="ARBA00004137"/>
    </source>
</evidence>
<keyword evidence="5 13" id="KW-0999">Mitochondrion inner membrane</keyword>
<proteinExistence type="inferred from homology"/>
<reference evidence="16 18" key="1">
    <citation type="journal article" date="2018" name="MBio">
        <title>Comparative Genomics Reveals the Core Gene Toolbox for the Fungus-Insect Symbiosis.</title>
        <authorList>
            <person name="Wang Y."/>
            <person name="Stata M."/>
            <person name="Wang W."/>
            <person name="Stajich J.E."/>
            <person name="White M.M."/>
            <person name="Moncalvo J.M."/>
        </authorList>
    </citation>
    <scope>NUCLEOTIDE SEQUENCE [LARGE SCALE GENOMIC DNA]</scope>
    <source>
        <strain evidence="16 18">AUS-77-4</strain>
    </source>
</reference>
<keyword evidence="8 13" id="KW-0811">Translocation</keyword>
<evidence type="ECO:0000256" key="6">
    <source>
        <dbReference type="ARBA" id="ARBA00022833"/>
    </source>
</evidence>
<evidence type="ECO:0000256" key="5">
    <source>
        <dbReference type="ARBA" id="ARBA00022792"/>
    </source>
</evidence>
<dbReference type="STRING" id="61424.A0A2T9YCM1"/>
<dbReference type="PANTHER" id="PTHR11038">
    <property type="entry name" value="MITOCHONDRIAL IMPORT INNER MEMBRANE TRANSLOCASE SUBUNIT TIM10"/>
    <property type="match status" value="1"/>
</dbReference>
<dbReference type="Proteomes" id="UP000245699">
    <property type="component" value="Unassembled WGS sequence"/>
</dbReference>
<dbReference type="FunFam" id="1.10.287.810:FF:000002">
    <property type="entry name" value="Mitochondrial import inner membrane translocase subunit tim10"/>
    <property type="match status" value="1"/>
</dbReference>
<feature type="region of interest" description="Disordered" evidence="14">
    <location>
        <begin position="1"/>
        <end position="24"/>
    </location>
</feature>
<comment type="subcellular location">
    <subcellularLocation>
        <location evidence="1 13">Mitochondrion inner membrane</location>
        <topology evidence="1 13">Peripheral membrane protein</topology>
        <orientation evidence="1 13">Intermembrane side</orientation>
    </subcellularLocation>
</comment>
<sequence length="108" mass="11830">MFGGILGGGGSGQQPAAPAQPAGNQYIQQNSYNQQAQMAAAEQEMDMISDLFNRLSDACHKKCILQRYPDSELTKGESLCLDRCVSKFFQVNKEVGDVLTKISELNQK</sequence>
<comment type="subunit">
    <text evidence="13">Heterohexamer.</text>
</comment>
<keyword evidence="11 13" id="KW-1015">Disulfide bond</keyword>
<name>A0A2T9YCM1_9FUNG</name>
<keyword evidence="4" id="KW-0479">Metal-binding</keyword>
<feature type="compositionally biased region" description="Gly residues" evidence="14">
    <location>
        <begin position="1"/>
        <end position="12"/>
    </location>
</feature>
<protein>
    <recommendedName>
        <fullName evidence="13">Mitochondrial import inner membrane translocase subunit</fullName>
    </recommendedName>
</protein>